<feature type="compositionally biased region" description="Basic and acidic residues" evidence="1">
    <location>
        <begin position="190"/>
        <end position="202"/>
    </location>
</feature>
<evidence type="ECO:0000256" key="1">
    <source>
        <dbReference type="SAM" id="MobiDB-lite"/>
    </source>
</evidence>
<feature type="region of interest" description="Disordered" evidence="1">
    <location>
        <begin position="178"/>
        <end position="202"/>
    </location>
</feature>
<reference evidence="2 3" key="1">
    <citation type="submission" date="2024-08" db="EMBL/GenBank/DDBJ databases">
        <title>Insights into the chromosomal genome structure of Flemingia macrophylla.</title>
        <authorList>
            <person name="Ding Y."/>
            <person name="Zhao Y."/>
            <person name="Bi W."/>
            <person name="Wu M."/>
            <person name="Zhao G."/>
            <person name="Gong Y."/>
            <person name="Li W."/>
            <person name="Zhang P."/>
        </authorList>
    </citation>
    <scope>NUCLEOTIDE SEQUENCE [LARGE SCALE GENOMIC DNA]</scope>
    <source>
        <strain evidence="2">DYQJB</strain>
        <tissue evidence="2">Leaf</tissue>
    </source>
</reference>
<dbReference type="Proteomes" id="UP001603857">
    <property type="component" value="Unassembled WGS sequence"/>
</dbReference>
<gene>
    <name evidence="2" type="ORF">Fmac_029100</name>
</gene>
<dbReference type="AlphaFoldDB" id="A0ABD1L9G1"/>
<evidence type="ECO:0000313" key="2">
    <source>
        <dbReference type="EMBL" id="KAL2320131.1"/>
    </source>
</evidence>
<keyword evidence="3" id="KW-1185">Reference proteome</keyword>
<organism evidence="2 3">
    <name type="scientific">Flemingia macrophylla</name>
    <dbReference type="NCBI Taxonomy" id="520843"/>
    <lineage>
        <taxon>Eukaryota</taxon>
        <taxon>Viridiplantae</taxon>
        <taxon>Streptophyta</taxon>
        <taxon>Embryophyta</taxon>
        <taxon>Tracheophyta</taxon>
        <taxon>Spermatophyta</taxon>
        <taxon>Magnoliopsida</taxon>
        <taxon>eudicotyledons</taxon>
        <taxon>Gunneridae</taxon>
        <taxon>Pentapetalae</taxon>
        <taxon>rosids</taxon>
        <taxon>fabids</taxon>
        <taxon>Fabales</taxon>
        <taxon>Fabaceae</taxon>
        <taxon>Papilionoideae</taxon>
        <taxon>50 kb inversion clade</taxon>
        <taxon>NPAAA clade</taxon>
        <taxon>indigoferoid/millettioid clade</taxon>
        <taxon>Phaseoleae</taxon>
        <taxon>Flemingia</taxon>
    </lineage>
</organism>
<accession>A0ABD1L9G1</accession>
<dbReference type="EMBL" id="JBGMDY010000010">
    <property type="protein sequence ID" value="KAL2320131.1"/>
    <property type="molecule type" value="Genomic_DNA"/>
</dbReference>
<name>A0ABD1L9G1_9FABA</name>
<comment type="caution">
    <text evidence="2">The sequence shown here is derived from an EMBL/GenBank/DDBJ whole genome shotgun (WGS) entry which is preliminary data.</text>
</comment>
<sequence>MKETNSIALLKRNWKRPSCPPPEEIYVIEDDNITLPHLPVKELGTLCENNDSIPSFDLLDEKLEEAEGGHALGVEEDKCKIITEKTVFDHIREKAKNFSALSAFDNIRFPSLEVLLSRNHAREKRINQLCHEVVVLDDEDEPEVPRENEVNLPIERRKAEQDDIKLYLAINDHSTTGSSNNMSSIVDTEPEAKTQEKSTEETVFDHIQRKSKDFPLINKLDCAESIVRKTELFSKNNASSPSSLSVALGVARETNSSDMVTDNLLTSYMETAELEKYPYSIQEKKRSSDPGCFAESNKKQCCVCRESKEEKSSPSEIRRQCCSLETTDQMKEIESNLGFKSVFSFL</sequence>
<evidence type="ECO:0000313" key="3">
    <source>
        <dbReference type="Proteomes" id="UP001603857"/>
    </source>
</evidence>
<protein>
    <submittedName>
        <fullName evidence="2">Uncharacterized protein</fullName>
    </submittedName>
</protein>
<proteinExistence type="predicted"/>